<keyword evidence="2 6" id="KW-0963">Cytoplasm</keyword>
<evidence type="ECO:0000256" key="2">
    <source>
        <dbReference type="ARBA" id="ARBA00022490"/>
    </source>
</evidence>
<proteinExistence type="predicted"/>
<dbReference type="PROSITE" id="PS51491">
    <property type="entry name" value="TAU_MAP_2"/>
    <property type="match status" value="4"/>
</dbReference>
<feature type="compositionally biased region" description="Basic and acidic residues" evidence="7">
    <location>
        <begin position="309"/>
        <end position="337"/>
    </location>
</feature>
<feature type="compositionally biased region" description="Basic and acidic residues" evidence="7">
    <location>
        <begin position="365"/>
        <end position="384"/>
    </location>
</feature>
<dbReference type="PANTHER" id="PTHR11501">
    <property type="entry name" value="MICROTUBULE-ASSOCIATED PROTEIN"/>
    <property type="match status" value="1"/>
</dbReference>
<feature type="region of interest" description="Disordered" evidence="7">
    <location>
        <begin position="299"/>
        <end position="420"/>
    </location>
</feature>
<feature type="compositionally biased region" description="Polar residues" evidence="7">
    <location>
        <begin position="401"/>
        <end position="420"/>
    </location>
</feature>
<feature type="compositionally biased region" description="Low complexity" evidence="7">
    <location>
        <begin position="176"/>
        <end position="188"/>
    </location>
</feature>
<keyword evidence="5 6" id="KW-0206">Cytoskeleton</keyword>
<keyword evidence="6" id="KW-0493">Microtubule</keyword>
<feature type="region of interest" description="Disordered" evidence="7">
    <location>
        <begin position="1"/>
        <end position="259"/>
    </location>
</feature>
<dbReference type="GO" id="GO:0000226">
    <property type="term" value="P:microtubule cytoskeleton organization"/>
    <property type="evidence" value="ECO:0007669"/>
    <property type="project" value="TreeGrafter"/>
</dbReference>
<feature type="compositionally biased region" description="Basic and acidic residues" evidence="7">
    <location>
        <begin position="148"/>
        <end position="167"/>
    </location>
</feature>
<dbReference type="GO" id="GO:0031175">
    <property type="term" value="P:neuron projection development"/>
    <property type="evidence" value="ECO:0007669"/>
    <property type="project" value="TreeGrafter"/>
</dbReference>
<keyword evidence="4" id="KW-0677">Repeat</keyword>
<feature type="non-terminal residue" evidence="8">
    <location>
        <position position="1"/>
    </location>
</feature>
<dbReference type="Pfam" id="PF00418">
    <property type="entry name" value="Tubulin-binding"/>
    <property type="match status" value="4"/>
</dbReference>
<name>A0A1B6L505_9HEMI</name>
<gene>
    <name evidence="8" type="ORF">g.31172</name>
</gene>
<dbReference type="InterPro" id="IPR001084">
    <property type="entry name" value="MAP_tubulin-bd_rpt"/>
</dbReference>
<evidence type="ECO:0000256" key="6">
    <source>
        <dbReference type="RuleBase" id="RU000686"/>
    </source>
</evidence>
<feature type="compositionally biased region" description="Basic and acidic residues" evidence="7">
    <location>
        <begin position="346"/>
        <end position="356"/>
    </location>
</feature>
<dbReference type="GO" id="GO:0008017">
    <property type="term" value="F:microtubule binding"/>
    <property type="evidence" value="ECO:0007669"/>
    <property type="project" value="InterPro"/>
</dbReference>
<evidence type="ECO:0000256" key="4">
    <source>
        <dbReference type="ARBA" id="ARBA00022737"/>
    </source>
</evidence>
<feature type="compositionally biased region" description="Polar residues" evidence="7">
    <location>
        <begin position="1"/>
        <end position="19"/>
    </location>
</feature>
<dbReference type="InterPro" id="IPR027324">
    <property type="entry name" value="MAP2/MAP4/Tau"/>
</dbReference>
<reference evidence="8" key="1">
    <citation type="submission" date="2015-11" db="EMBL/GenBank/DDBJ databases">
        <title>De novo transcriptome assembly of four potential Pierce s Disease insect vectors from Arizona vineyards.</title>
        <authorList>
            <person name="Tassone E.E."/>
        </authorList>
    </citation>
    <scope>NUCLEOTIDE SEQUENCE</scope>
</reference>
<protein>
    <recommendedName>
        <fullName evidence="6">Microtubule-associated protein</fullName>
    </recommendedName>
</protein>
<evidence type="ECO:0000256" key="7">
    <source>
        <dbReference type="SAM" id="MobiDB-lite"/>
    </source>
</evidence>
<feature type="compositionally biased region" description="Polar residues" evidence="7">
    <location>
        <begin position="193"/>
        <end position="202"/>
    </location>
</feature>
<dbReference type="GO" id="GO:0043005">
    <property type="term" value="C:neuron projection"/>
    <property type="evidence" value="ECO:0007669"/>
    <property type="project" value="TreeGrafter"/>
</dbReference>
<dbReference type="PANTHER" id="PTHR11501:SF18">
    <property type="entry name" value="MICROTUBULE-ASSOCIATED PROTEIN"/>
    <property type="match status" value="1"/>
</dbReference>
<feature type="compositionally biased region" description="Polar residues" evidence="7">
    <location>
        <begin position="31"/>
        <end position="49"/>
    </location>
</feature>
<feature type="compositionally biased region" description="Basic and acidic residues" evidence="7">
    <location>
        <begin position="81"/>
        <end position="90"/>
    </location>
</feature>
<dbReference type="GO" id="GO:0005874">
    <property type="term" value="C:microtubule"/>
    <property type="evidence" value="ECO:0007669"/>
    <property type="project" value="UniProtKB-KW"/>
</dbReference>
<dbReference type="PROSITE" id="PS00229">
    <property type="entry name" value="TAU_MAP_1"/>
    <property type="match status" value="3"/>
</dbReference>
<evidence type="ECO:0000256" key="3">
    <source>
        <dbReference type="ARBA" id="ARBA00022553"/>
    </source>
</evidence>
<comment type="subcellular location">
    <subcellularLocation>
        <location evidence="1 6">Cytoplasm</location>
        <location evidence="1 6">Cytoskeleton</location>
    </subcellularLocation>
</comment>
<accession>A0A1B6L505</accession>
<organism evidence="8">
    <name type="scientific">Graphocephala atropunctata</name>
    <dbReference type="NCBI Taxonomy" id="36148"/>
    <lineage>
        <taxon>Eukaryota</taxon>
        <taxon>Metazoa</taxon>
        <taxon>Ecdysozoa</taxon>
        <taxon>Arthropoda</taxon>
        <taxon>Hexapoda</taxon>
        <taxon>Insecta</taxon>
        <taxon>Pterygota</taxon>
        <taxon>Neoptera</taxon>
        <taxon>Paraneoptera</taxon>
        <taxon>Hemiptera</taxon>
        <taxon>Auchenorrhyncha</taxon>
        <taxon>Membracoidea</taxon>
        <taxon>Cicadellidae</taxon>
        <taxon>Cicadellinae</taxon>
        <taxon>Cicadellini</taxon>
        <taxon>Graphocephala</taxon>
    </lineage>
</organism>
<keyword evidence="3" id="KW-0597">Phosphoprotein</keyword>
<dbReference type="EMBL" id="GEBQ01021179">
    <property type="protein sequence ID" value="JAT18798.1"/>
    <property type="molecule type" value="Transcribed_RNA"/>
</dbReference>
<evidence type="ECO:0000256" key="1">
    <source>
        <dbReference type="ARBA" id="ARBA00004245"/>
    </source>
</evidence>
<evidence type="ECO:0000256" key="5">
    <source>
        <dbReference type="ARBA" id="ARBA00023212"/>
    </source>
</evidence>
<dbReference type="AlphaFoldDB" id="A0A1B6L505"/>
<evidence type="ECO:0000313" key="8">
    <source>
        <dbReference type="EMBL" id="JAT18798.1"/>
    </source>
</evidence>
<sequence>SASPTTKSNDPSRTGTPSSIGGKDIQPKSPSPSQNATPTSKLGNDSGTRTPFPDKDSGSVTGSVKGESPVITPDRVATPDLSKRDLERPKSLKRSPSLKQDLSSSPDHEGRRTPLARTPSRTSSAGKGNDDKSPLQRKASGKRPKTPKTPDGDHDSGVDETTQRKDVPTTNGDLGSPSKSPSKIPAPKRLSMPSPTKSTKASPKTPEAPSTAEKKKVPMNKVQVGAAPSPNLKTVKSKIGSLQNTTHKPGGGNIKIENRKLDWRAEPRIAAKNDAYQPGGGDKKIQQVKLQWNAKSKIGSLDNATHKPGGGEKKIENIKLDFKDKAKSKVGSKDNMKHTPGGGNIKIEEHKLDVKAQSKIGSLDNVKHRPGGGDKKIFDDKEYLKQMSGSTSKAGSEGIPSGTQSPMHMSQSQVSVTGSC</sequence>